<dbReference type="Gene3D" id="3.60.15.10">
    <property type="entry name" value="Ribonuclease Z/Hydroxyacylglutathione hydrolase-like"/>
    <property type="match status" value="1"/>
</dbReference>
<name>A0A830GVQ4_9CREN</name>
<evidence type="ECO:0000259" key="1">
    <source>
        <dbReference type="SMART" id="SM00849"/>
    </source>
</evidence>
<reference evidence="2" key="2">
    <citation type="submission" date="2020-09" db="EMBL/GenBank/DDBJ databases">
        <authorList>
            <person name="Sun Q."/>
            <person name="Ohkuma M."/>
        </authorList>
    </citation>
    <scope>NUCLEOTIDE SEQUENCE</scope>
    <source>
        <strain evidence="2">JCM 10088</strain>
    </source>
</reference>
<accession>A0A830GVQ4</accession>
<dbReference type="InterPro" id="IPR036866">
    <property type="entry name" value="RibonucZ/Hydroxyglut_hydro"/>
</dbReference>
<organism evidence="2 3">
    <name type="scientific">Thermocladium modestius</name>
    <dbReference type="NCBI Taxonomy" id="62609"/>
    <lineage>
        <taxon>Archaea</taxon>
        <taxon>Thermoproteota</taxon>
        <taxon>Thermoprotei</taxon>
        <taxon>Thermoproteales</taxon>
        <taxon>Thermoproteaceae</taxon>
        <taxon>Thermocladium</taxon>
    </lineage>
</organism>
<dbReference type="OrthoDB" id="197151at2157"/>
<dbReference type="SUPFAM" id="SSF56281">
    <property type="entry name" value="Metallo-hydrolase/oxidoreductase"/>
    <property type="match status" value="1"/>
</dbReference>
<reference evidence="2" key="1">
    <citation type="journal article" date="2014" name="Int. J. Syst. Evol. Microbiol.">
        <title>Complete genome sequence of Corynebacterium casei LMG S-19264T (=DSM 44701T), isolated from a smear-ripened cheese.</title>
        <authorList>
            <consortium name="US DOE Joint Genome Institute (JGI-PGF)"/>
            <person name="Walter F."/>
            <person name="Albersmeier A."/>
            <person name="Kalinowski J."/>
            <person name="Ruckert C."/>
        </authorList>
    </citation>
    <scope>NUCLEOTIDE SEQUENCE</scope>
    <source>
        <strain evidence="2">JCM 10088</strain>
    </source>
</reference>
<protein>
    <recommendedName>
        <fullName evidence="1">Metallo-beta-lactamase domain-containing protein</fullName>
    </recommendedName>
</protein>
<dbReference type="Proteomes" id="UP000610960">
    <property type="component" value="Unassembled WGS sequence"/>
</dbReference>
<proteinExistence type="predicted"/>
<dbReference type="Pfam" id="PF00753">
    <property type="entry name" value="Lactamase_B"/>
    <property type="match status" value="1"/>
</dbReference>
<sequence>MSKPVRLTKKVEVVPGSPNTLIYDDRIVIDLGGRNASLQVSGEVQLATHGHSDHIAGLLSNAKRKYLPPEDYWTLNMIGRRAMTYGFSSRDSPFFTFDLVRQNIDPDFSDIEVEKIKLPGHTPGHTAYLVDSVLYAGDSFFGQRVLEGFGVPFYTDFWAAMDSLEKLREVVGGVEKVVVSHGPVHLDSKKARELVEFNIRFDNELVNKVKDLIKDREATAEEVAYLLSNNKEPANIYLNSIPIKSILVQVAKEVRTTERGVVYKL</sequence>
<keyword evidence="3" id="KW-1185">Reference proteome</keyword>
<comment type="caution">
    <text evidence="2">The sequence shown here is derived from an EMBL/GenBank/DDBJ whole genome shotgun (WGS) entry which is preliminary data.</text>
</comment>
<dbReference type="EMBL" id="BMNL01000002">
    <property type="protein sequence ID" value="GGP20550.1"/>
    <property type="molecule type" value="Genomic_DNA"/>
</dbReference>
<feature type="domain" description="Metallo-beta-lactamase" evidence="1">
    <location>
        <begin position="16"/>
        <end position="181"/>
    </location>
</feature>
<dbReference type="RefSeq" id="WP_188596237.1">
    <property type="nucleotide sequence ID" value="NZ_BMNL01000002.1"/>
</dbReference>
<evidence type="ECO:0000313" key="3">
    <source>
        <dbReference type="Proteomes" id="UP000610960"/>
    </source>
</evidence>
<gene>
    <name evidence="2" type="ORF">GCM10007981_09090</name>
</gene>
<dbReference type="InterPro" id="IPR001279">
    <property type="entry name" value="Metallo-B-lactamas"/>
</dbReference>
<evidence type="ECO:0000313" key="2">
    <source>
        <dbReference type="EMBL" id="GGP20550.1"/>
    </source>
</evidence>
<dbReference type="AlphaFoldDB" id="A0A830GVQ4"/>
<dbReference type="PANTHER" id="PTHR42951:SF14">
    <property type="entry name" value="METALLO-BETA-LACTAMASE SUPERFAMILY PROTEIN"/>
    <property type="match status" value="1"/>
</dbReference>
<dbReference type="PANTHER" id="PTHR42951">
    <property type="entry name" value="METALLO-BETA-LACTAMASE DOMAIN-CONTAINING"/>
    <property type="match status" value="1"/>
</dbReference>
<dbReference type="SMART" id="SM00849">
    <property type="entry name" value="Lactamase_B"/>
    <property type="match status" value="1"/>
</dbReference>
<dbReference type="InterPro" id="IPR050855">
    <property type="entry name" value="NDM-1-like"/>
</dbReference>